<accession>W0DYH7</accession>
<dbReference type="EMBL" id="CP007030">
    <property type="protein sequence ID" value="AHF02318.1"/>
    <property type="molecule type" value="Genomic_DNA"/>
</dbReference>
<sequence length="35" mass="3614">MTKSTDLQNTVATELGNLISGIARIVEQAAKLAVG</sequence>
<dbReference type="InParanoid" id="W0DYH7"/>
<proteinExistence type="predicted"/>
<dbReference type="AlphaFoldDB" id="W0DYH7"/>
<name>W0DYH7_9GAMM</name>
<organism evidence="1 2">
    <name type="scientific">Thiomicrospira aerophila AL3</name>
    <dbReference type="NCBI Taxonomy" id="717772"/>
    <lineage>
        <taxon>Bacteria</taxon>
        <taxon>Pseudomonadati</taxon>
        <taxon>Pseudomonadota</taxon>
        <taxon>Gammaproteobacteria</taxon>
        <taxon>Thiotrichales</taxon>
        <taxon>Piscirickettsiaceae</taxon>
        <taxon>Thiomicrospira</taxon>
    </lineage>
</organism>
<evidence type="ECO:0000313" key="2">
    <source>
        <dbReference type="Proteomes" id="UP000005380"/>
    </source>
</evidence>
<keyword evidence="2" id="KW-1185">Reference proteome</keyword>
<protein>
    <submittedName>
        <fullName evidence="1">Uncharacterized protein</fullName>
    </submittedName>
</protein>
<reference evidence="1 2" key="1">
    <citation type="submission" date="2013-12" db="EMBL/GenBank/DDBJ databases">
        <authorList>
            <consortium name="DOE Joint Genome Institute"/>
            <person name="Kappler U."/>
            <person name="Huntemann M."/>
            <person name="Han J."/>
            <person name="Chen A."/>
            <person name="Kyrpides N."/>
            <person name="Mavromatis K."/>
            <person name="Markowitz V."/>
            <person name="Palaniappan K."/>
            <person name="Ivanova N."/>
            <person name="Schaumberg A."/>
            <person name="Pati A."/>
            <person name="Liolios K."/>
            <person name="Nordberg H.P."/>
            <person name="Cantor M.N."/>
            <person name="Hua S.X."/>
            <person name="Woyke T."/>
        </authorList>
    </citation>
    <scope>NUCLEOTIDE SEQUENCE [LARGE SCALE GENOMIC DNA]</scope>
    <source>
        <strain evidence="2">AL2</strain>
    </source>
</reference>
<gene>
    <name evidence="1" type="ORF">THIAE_06945</name>
</gene>
<dbReference type="Proteomes" id="UP000005380">
    <property type="component" value="Chromosome"/>
</dbReference>
<evidence type="ECO:0000313" key="1">
    <source>
        <dbReference type="EMBL" id="AHF02318.1"/>
    </source>
</evidence>
<dbReference type="HOGENOM" id="CLU_3367916_0_0_6"/>
<dbReference type="STRING" id="717772.THIAE_06945"/>
<dbReference type="KEGG" id="tao:THIAE_06945"/>